<evidence type="ECO:0000256" key="1">
    <source>
        <dbReference type="ARBA" id="ARBA00001974"/>
    </source>
</evidence>
<reference evidence="20 22" key="2">
    <citation type="journal article" date="2018" name="Plant J.">
        <title>The Physcomitrella patens chromosome-scale assembly reveals moss genome structure and evolution.</title>
        <authorList>
            <person name="Lang D."/>
            <person name="Ullrich K.K."/>
            <person name="Murat F."/>
            <person name="Fuchs J."/>
            <person name="Jenkins J."/>
            <person name="Haas F.B."/>
            <person name="Piednoel M."/>
            <person name="Gundlach H."/>
            <person name="Van Bel M."/>
            <person name="Meyberg R."/>
            <person name="Vives C."/>
            <person name="Morata J."/>
            <person name="Symeonidi A."/>
            <person name="Hiss M."/>
            <person name="Muchero W."/>
            <person name="Kamisugi Y."/>
            <person name="Saleh O."/>
            <person name="Blanc G."/>
            <person name="Decker E.L."/>
            <person name="van Gessel N."/>
            <person name="Grimwood J."/>
            <person name="Hayes R.D."/>
            <person name="Graham S.W."/>
            <person name="Gunter L.E."/>
            <person name="McDaniel S.F."/>
            <person name="Hoernstein S.N.W."/>
            <person name="Larsson A."/>
            <person name="Li F.W."/>
            <person name="Perroud P.F."/>
            <person name="Phillips J."/>
            <person name="Ranjan P."/>
            <person name="Rokshar D.S."/>
            <person name="Rothfels C.J."/>
            <person name="Schneider L."/>
            <person name="Shu S."/>
            <person name="Stevenson D.W."/>
            <person name="Thummler F."/>
            <person name="Tillich M."/>
            <person name="Villarreal Aguilar J.C."/>
            <person name="Widiez T."/>
            <person name="Wong G.K."/>
            <person name="Wymore A."/>
            <person name="Zhang Y."/>
            <person name="Zimmer A.D."/>
            <person name="Quatrano R.S."/>
            <person name="Mayer K.F.X."/>
            <person name="Goodstein D."/>
            <person name="Casacuberta J.M."/>
            <person name="Vandepoele K."/>
            <person name="Reski R."/>
            <person name="Cuming A.C."/>
            <person name="Tuskan G.A."/>
            <person name="Maumus F."/>
            <person name="Salse J."/>
            <person name="Schmutz J."/>
            <person name="Rensing S.A."/>
        </authorList>
    </citation>
    <scope>NUCLEOTIDE SEQUENCE [LARGE SCALE GENOMIC DNA]</scope>
    <source>
        <strain evidence="21 22">cv. Gransden 2004</strain>
    </source>
</reference>
<dbReference type="RefSeq" id="XP_024386631.1">
    <property type="nucleotide sequence ID" value="XM_024530863.2"/>
</dbReference>
<reference evidence="21" key="3">
    <citation type="submission" date="2020-12" db="UniProtKB">
        <authorList>
            <consortium name="EnsemblPlants"/>
        </authorList>
    </citation>
    <scope>IDENTIFICATION</scope>
</reference>
<comment type="catalytic activity">
    <reaction evidence="15">
        <text>a quinone + NADH + H(+) = a quinol + NAD(+)</text>
        <dbReference type="Rhea" id="RHEA:46160"/>
        <dbReference type="ChEBI" id="CHEBI:15378"/>
        <dbReference type="ChEBI" id="CHEBI:24646"/>
        <dbReference type="ChEBI" id="CHEBI:57540"/>
        <dbReference type="ChEBI" id="CHEBI:57945"/>
        <dbReference type="ChEBI" id="CHEBI:132124"/>
        <dbReference type="EC" id="1.6.5.9"/>
    </reaction>
</comment>
<protein>
    <recommendedName>
        <fullName evidence="4">NADH:ubiquinone reductase (non-electrogenic)</fullName>
        <ecNumber evidence="4">1.6.5.9</ecNumber>
    </recommendedName>
</protein>
<evidence type="ECO:0000256" key="3">
    <source>
        <dbReference type="ARBA" id="ARBA00005272"/>
    </source>
</evidence>
<comment type="cofactor">
    <cofactor evidence="1">
        <name>FAD</name>
        <dbReference type="ChEBI" id="CHEBI:57692"/>
    </cofactor>
</comment>
<dbReference type="PANTHER" id="PTHR43706">
    <property type="entry name" value="NADH DEHYDROGENASE"/>
    <property type="match status" value="1"/>
</dbReference>
<comment type="catalytic activity">
    <reaction evidence="16">
        <text>a ubiquinone + NADH + H(+) = a ubiquinol + NAD(+)</text>
        <dbReference type="Rhea" id="RHEA:23152"/>
        <dbReference type="Rhea" id="RHEA-COMP:9565"/>
        <dbReference type="Rhea" id="RHEA-COMP:9566"/>
        <dbReference type="ChEBI" id="CHEBI:15378"/>
        <dbReference type="ChEBI" id="CHEBI:16389"/>
        <dbReference type="ChEBI" id="CHEBI:17976"/>
        <dbReference type="ChEBI" id="CHEBI:57540"/>
        <dbReference type="ChEBI" id="CHEBI:57945"/>
    </reaction>
</comment>
<evidence type="ECO:0000256" key="16">
    <source>
        <dbReference type="ARBA" id="ARBA00049010"/>
    </source>
</evidence>
<keyword evidence="5" id="KW-0285">Flavoprotein</keyword>
<reference evidence="20 22" key="1">
    <citation type="journal article" date="2008" name="Science">
        <title>The Physcomitrella genome reveals evolutionary insights into the conquest of land by plants.</title>
        <authorList>
            <person name="Rensing S."/>
            <person name="Lang D."/>
            <person name="Zimmer A."/>
            <person name="Terry A."/>
            <person name="Salamov A."/>
            <person name="Shapiro H."/>
            <person name="Nishiyama T."/>
            <person name="Perroud P.-F."/>
            <person name="Lindquist E."/>
            <person name="Kamisugi Y."/>
            <person name="Tanahashi T."/>
            <person name="Sakakibara K."/>
            <person name="Fujita T."/>
            <person name="Oishi K."/>
            <person name="Shin-I T."/>
            <person name="Kuroki Y."/>
            <person name="Toyoda A."/>
            <person name="Suzuki Y."/>
            <person name="Hashimoto A."/>
            <person name="Yamaguchi K."/>
            <person name="Sugano A."/>
            <person name="Kohara Y."/>
            <person name="Fujiyama A."/>
            <person name="Anterola A."/>
            <person name="Aoki S."/>
            <person name="Ashton N."/>
            <person name="Barbazuk W.B."/>
            <person name="Barker E."/>
            <person name="Bennetzen J."/>
            <person name="Bezanilla M."/>
            <person name="Blankenship R."/>
            <person name="Cho S.H."/>
            <person name="Dutcher S."/>
            <person name="Estelle M."/>
            <person name="Fawcett J.A."/>
            <person name="Gundlach H."/>
            <person name="Hanada K."/>
            <person name="Heyl A."/>
            <person name="Hicks K.A."/>
            <person name="Hugh J."/>
            <person name="Lohr M."/>
            <person name="Mayer K."/>
            <person name="Melkozernov A."/>
            <person name="Murata T."/>
            <person name="Nelson D."/>
            <person name="Pils B."/>
            <person name="Prigge M."/>
            <person name="Reiss B."/>
            <person name="Renner T."/>
            <person name="Rombauts S."/>
            <person name="Rushton P."/>
            <person name="Sanderfoot A."/>
            <person name="Schween G."/>
            <person name="Shiu S.-H."/>
            <person name="Stueber K."/>
            <person name="Theodoulou F.L."/>
            <person name="Tu H."/>
            <person name="Van de Peer Y."/>
            <person name="Verrier P.J."/>
            <person name="Waters E."/>
            <person name="Wood A."/>
            <person name="Yang L."/>
            <person name="Cove D."/>
            <person name="Cuming A."/>
            <person name="Hasebe M."/>
            <person name="Lucas S."/>
            <person name="Mishler D.B."/>
            <person name="Reski R."/>
            <person name="Grigoriev I."/>
            <person name="Quatrano R.S."/>
            <person name="Boore J.L."/>
        </authorList>
    </citation>
    <scope>NUCLEOTIDE SEQUENCE [LARGE SCALE GENOMIC DNA]</scope>
    <source>
        <strain evidence="21 22">cv. Gransden 2004</strain>
    </source>
</reference>
<dbReference type="Pfam" id="PF22366">
    <property type="entry name" value="NDH2_C"/>
    <property type="match status" value="1"/>
</dbReference>
<evidence type="ECO:0000313" key="21">
    <source>
        <dbReference type="EnsemblPlants" id="PAC:32901010.CDS.1"/>
    </source>
</evidence>
<evidence type="ECO:0000259" key="18">
    <source>
        <dbReference type="Pfam" id="PF07992"/>
    </source>
</evidence>
<evidence type="ECO:0000259" key="19">
    <source>
        <dbReference type="Pfam" id="PF22366"/>
    </source>
</evidence>
<evidence type="ECO:0000256" key="6">
    <source>
        <dbReference type="ARBA" id="ARBA00022792"/>
    </source>
</evidence>
<dbReference type="InterPro" id="IPR036188">
    <property type="entry name" value="FAD/NAD-bd_sf"/>
</dbReference>
<keyword evidence="13" id="KW-0472">Membrane</keyword>
<dbReference type="RefSeq" id="XP_073392921.1">
    <property type="nucleotide sequence ID" value="XM_073536820.1"/>
</dbReference>
<dbReference type="EMBL" id="ABEU02000010">
    <property type="protein sequence ID" value="PNR46613.1"/>
    <property type="molecule type" value="Genomic_DNA"/>
</dbReference>
<dbReference type="EnsemblPlants" id="Pp3c10_11280V3.2">
    <property type="protein sequence ID" value="PAC:32901011.CDS.1"/>
    <property type="gene ID" value="Pp3c10_11280"/>
</dbReference>
<dbReference type="GO" id="GO:0005739">
    <property type="term" value="C:mitochondrion"/>
    <property type="evidence" value="ECO:0000318"/>
    <property type="project" value="GO_Central"/>
</dbReference>
<sequence>MKGKDGFRAMYAAVSRAWNAQGSLPLRTPNQVNLYHSSFIRTIARSSSSFLHNEPIFYPRFSTAAGSASDKDLDNSASVIGTTTFPGLLATRKDQKPRAVVLGSGWGACRLLKDLDSRIYDIVCVSPRNHMVFTPLLASTCVGTLEFRSVAEPVRTIQPALAKNPDSYYFLAKCTHIDVDNHEVHCESVLDEHAGHQGGDKFKVAYDKLVIATGAEASTFGIDGVYEHALFLRDVRNAMEIRSKMLLNLALSEIPGKDPEEKKRLLHCVVVGGGPTGVEFSGELSDFIRRDVQRKFSHSKDLIHVTLIEANEILNTFDVRLRQYATNQMKRSGVKLMRGMVKHVLPKKLILNDGNEVPYGLLVWSTGVGPSAFIKSLENFEKSKGGRIGVDDYLRVPAHDDVYALGDCAGYVERIGKPPLPALAQVAERQGKYLGESLNKLGKQGHGRAGAGTPFVVDPFVYKHLGSMASVGRYKALVDLRQSPEATGVSLTGFKSWIIWRSAYLTRTLSWRARLYVAFNWFTTFIFGRDISRF</sequence>
<gene>
    <name evidence="21" type="primary">LOC112287645</name>
    <name evidence="20" type="ORF">PHYPA_013732</name>
</gene>
<evidence type="ECO:0000256" key="12">
    <source>
        <dbReference type="ARBA" id="ARBA00023128"/>
    </source>
</evidence>
<keyword evidence="7" id="KW-0274">FAD</keyword>
<dbReference type="InterPro" id="IPR054585">
    <property type="entry name" value="NDH2-like_C"/>
</dbReference>
<dbReference type="InterPro" id="IPR045024">
    <property type="entry name" value="NDH-2"/>
</dbReference>
<evidence type="ECO:0000256" key="17">
    <source>
        <dbReference type="ARBA" id="ARBA00055996"/>
    </source>
</evidence>
<dbReference type="AlphaFoldDB" id="A0A2K1JYL0"/>
<dbReference type="STRING" id="3218.A0A2K1JYL0"/>
<dbReference type="GO" id="GO:0005743">
    <property type="term" value="C:mitochondrial inner membrane"/>
    <property type="evidence" value="ECO:0007669"/>
    <property type="project" value="UniProtKB-SubCell"/>
</dbReference>
<evidence type="ECO:0000256" key="8">
    <source>
        <dbReference type="ARBA" id="ARBA00022857"/>
    </source>
</evidence>
<comment type="similarity">
    <text evidence="3">Belongs to the NADH dehydrogenase family.</text>
</comment>
<comment type="subcellular location">
    <subcellularLocation>
        <location evidence="2">Mitochondrion inner membrane</location>
        <topology evidence="2">Peripheral membrane protein</topology>
        <orientation evidence="2">Matrix side</orientation>
    </subcellularLocation>
</comment>
<keyword evidence="10" id="KW-0560">Oxidoreductase</keyword>
<dbReference type="OMA" id="MQGGLHV"/>
<evidence type="ECO:0000256" key="4">
    <source>
        <dbReference type="ARBA" id="ARBA00012637"/>
    </source>
</evidence>
<keyword evidence="8" id="KW-0521">NADP</keyword>
<dbReference type="GO" id="GO:0050136">
    <property type="term" value="F:NADH dehydrogenase (quinone) (non-electrogenic) activity"/>
    <property type="evidence" value="ECO:0007669"/>
    <property type="project" value="UniProtKB-EC"/>
</dbReference>
<dbReference type="SUPFAM" id="SSF51905">
    <property type="entry name" value="FAD/NAD(P)-binding domain"/>
    <property type="match status" value="2"/>
</dbReference>
<dbReference type="EnsemblPlants" id="Pp3c10_11280V3.1">
    <property type="protein sequence ID" value="PAC:32901010.CDS.1"/>
    <property type="gene ID" value="Pp3c10_11280"/>
</dbReference>
<proteinExistence type="inferred from homology"/>
<keyword evidence="11" id="KW-0520">NAD</keyword>
<dbReference type="Proteomes" id="UP000006727">
    <property type="component" value="Chromosome 10"/>
</dbReference>
<dbReference type="GeneID" id="112287645"/>
<dbReference type="GO" id="GO:0016491">
    <property type="term" value="F:oxidoreductase activity"/>
    <property type="evidence" value="ECO:0000318"/>
    <property type="project" value="GO_Central"/>
</dbReference>
<evidence type="ECO:0000256" key="14">
    <source>
        <dbReference type="ARBA" id="ARBA00023140"/>
    </source>
</evidence>
<evidence type="ECO:0000256" key="7">
    <source>
        <dbReference type="ARBA" id="ARBA00022827"/>
    </source>
</evidence>
<feature type="domain" description="FAD/NAD(P)-binding" evidence="18">
    <location>
        <begin position="99"/>
        <end position="431"/>
    </location>
</feature>
<evidence type="ECO:0000256" key="11">
    <source>
        <dbReference type="ARBA" id="ARBA00023027"/>
    </source>
</evidence>
<evidence type="ECO:0000256" key="15">
    <source>
        <dbReference type="ARBA" id="ARBA00047599"/>
    </source>
</evidence>
<dbReference type="PaxDb" id="3218-PP1S120_70V6.1"/>
<dbReference type="PANTHER" id="PTHR43706:SF13">
    <property type="entry name" value="NADH DEHYDROGENASE-RELATED"/>
    <property type="match status" value="1"/>
</dbReference>
<dbReference type="Pfam" id="PF07992">
    <property type="entry name" value="Pyr_redox_2"/>
    <property type="match status" value="1"/>
</dbReference>
<evidence type="ECO:0000256" key="10">
    <source>
        <dbReference type="ARBA" id="ARBA00023002"/>
    </source>
</evidence>
<evidence type="ECO:0000256" key="13">
    <source>
        <dbReference type="ARBA" id="ARBA00023136"/>
    </source>
</evidence>
<keyword evidence="14" id="KW-0576">Peroxisome</keyword>
<keyword evidence="12" id="KW-0496">Mitochondrion</keyword>
<evidence type="ECO:0000256" key="9">
    <source>
        <dbReference type="ARBA" id="ARBA00022946"/>
    </source>
</evidence>
<dbReference type="PRINTS" id="PR00368">
    <property type="entry name" value="FADPNR"/>
</dbReference>
<dbReference type="OrthoDB" id="3244603at2759"/>
<evidence type="ECO:0000256" key="5">
    <source>
        <dbReference type="ARBA" id="ARBA00022630"/>
    </source>
</evidence>
<name>A0A2K1JYL0_PHYPA</name>
<accession>A0A2K1JYL0</accession>
<organism evidence="20">
    <name type="scientific">Physcomitrium patens</name>
    <name type="common">Spreading-leaved earth moss</name>
    <name type="synonym">Physcomitrella patens</name>
    <dbReference type="NCBI Taxonomy" id="3218"/>
    <lineage>
        <taxon>Eukaryota</taxon>
        <taxon>Viridiplantae</taxon>
        <taxon>Streptophyta</taxon>
        <taxon>Embryophyta</taxon>
        <taxon>Bryophyta</taxon>
        <taxon>Bryophytina</taxon>
        <taxon>Bryopsida</taxon>
        <taxon>Funariidae</taxon>
        <taxon>Funariales</taxon>
        <taxon>Funariaceae</taxon>
        <taxon>Physcomitrium</taxon>
    </lineage>
</organism>
<keyword evidence="22" id="KW-1185">Reference proteome</keyword>
<dbReference type="Gene3D" id="3.50.50.100">
    <property type="match status" value="1"/>
</dbReference>
<comment type="function">
    <text evidence="17">Alternative NADH-ubiquinone oxidoreductase which catalyzes the oxidation of mitochondrial NADH does not translocate protons across the inner mitochondrial membrane.</text>
</comment>
<keyword evidence="9" id="KW-0809">Transit peptide</keyword>
<evidence type="ECO:0000313" key="22">
    <source>
        <dbReference type="Proteomes" id="UP000006727"/>
    </source>
</evidence>
<dbReference type="FunFam" id="3.50.50.100:FF:000009">
    <property type="entry name" value="Internal alternative NAD(P)H-ubiquinone oxidoreductase A1, mitochondrial"/>
    <property type="match status" value="1"/>
</dbReference>
<feature type="domain" description="External alternative NADH-ubiquinone oxidoreductase-like C-terminal" evidence="19">
    <location>
        <begin position="464"/>
        <end position="530"/>
    </location>
</feature>
<keyword evidence="6" id="KW-0999">Mitochondrion inner membrane</keyword>
<evidence type="ECO:0000313" key="20">
    <source>
        <dbReference type="EMBL" id="PNR46613.1"/>
    </source>
</evidence>
<dbReference type="EC" id="1.6.5.9" evidence="4"/>
<evidence type="ECO:0000256" key="2">
    <source>
        <dbReference type="ARBA" id="ARBA00004443"/>
    </source>
</evidence>
<dbReference type="InterPro" id="IPR023753">
    <property type="entry name" value="FAD/NAD-binding_dom"/>
</dbReference>
<dbReference type="Gramene" id="Pp3c10_11280V3.1">
    <property type="protein sequence ID" value="PAC:32901010.CDS.1"/>
    <property type="gene ID" value="Pp3c10_11280"/>
</dbReference>
<dbReference type="Gramene" id="Pp3c10_11280V3.2">
    <property type="protein sequence ID" value="PAC:32901011.CDS.1"/>
    <property type="gene ID" value="Pp3c10_11280"/>
</dbReference>